<dbReference type="PROSITE" id="PS00061">
    <property type="entry name" value="ADH_SHORT"/>
    <property type="match status" value="1"/>
</dbReference>
<keyword evidence="5" id="KW-1185">Reference proteome</keyword>
<evidence type="ECO:0000313" key="4">
    <source>
        <dbReference type="EMBL" id="UNI18342.1"/>
    </source>
</evidence>
<evidence type="ECO:0000256" key="2">
    <source>
        <dbReference type="ARBA" id="ARBA00022857"/>
    </source>
</evidence>
<dbReference type="EMBL" id="CP086356">
    <property type="protein sequence ID" value="UNI18342.1"/>
    <property type="molecule type" value="Genomic_DNA"/>
</dbReference>
<dbReference type="InterPro" id="IPR020904">
    <property type="entry name" value="Sc_DH/Rdtase_CS"/>
</dbReference>
<name>A0A9Q8QFL5_9HYPO</name>
<evidence type="ECO:0000256" key="3">
    <source>
        <dbReference type="ARBA" id="ARBA00023002"/>
    </source>
</evidence>
<dbReference type="PRINTS" id="PR00081">
    <property type="entry name" value="GDHRDH"/>
</dbReference>
<evidence type="ECO:0000256" key="1">
    <source>
        <dbReference type="ARBA" id="ARBA00006484"/>
    </source>
</evidence>
<protein>
    <submittedName>
        <fullName evidence="4">15-hydroxyprostaglandin dehydrogenase (NAD(+))</fullName>
        <ecNumber evidence="4">1.1.1.141</ecNumber>
    </submittedName>
</protein>
<dbReference type="Pfam" id="PF00106">
    <property type="entry name" value="adh_short"/>
    <property type="match status" value="1"/>
</dbReference>
<dbReference type="GeneID" id="72066567"/>
<keyword evidence="2" id="KW-0521">NADP</keyword>
<dbReference type="EC" id="1.1.1.141" evidence="4"/>
<dbReference type="SUPFAM" id="SSF51735">
    <property type="entry name" value="NAD(P)-binding Rossmann-fold domains"/>
    <property type="match status" value="1"/>
</dbReference>
<dbReference type="Gene3D" id="3.40.50.720">
    <property type="entry name" value="NAD(P)-binding Rossmann-like Domain"/>
    <property type="match status" value="1"/>
</dbReference>
<dbReference type="OrthoDB" id="37659at2759"/>
<proteinExistence type="inferred from homology"/>
<evidence type="ECO:0000313" key="5">
    <source>
        <dbReference type="Proteomes" id="UP000829364"/>
    </source>
</evidence>
<dbReference type="PANTHER" id="PTHR44229:SF4">
    <property type="entry name" value="15-HYDROXYPROSTAGLANDIN DEHYDROGENASE [NAD(+)]"/>
    <property type="match status" value="1"/>
</dbReference>
<dbReference type="GO" id="GO:0016404">
    <property type="term" value="F:15-hydroxyprostaglandin dehydrogenase (NAD+) activity"/>
    <property type="evidence" value="ECO:0007669"/>
    <property type="project" value="UniProtKB-EC"/>
</dbReference>
<dbReference type="Proteomes" id="UP000829364">
    <property type="component" value="Chromosome 3"/>
</dbReference>
<organism evidence="4 5">
    <name type="scientific">Purpureocillium takamizusanense</name>
    <dbReference type="NCBI Taxonomy" id="2060973"/>
    <lineage>
        <taxon>Eukaryota</taxon>
        <taxon>Fungi</taxon>
        <taxon>Dikarya</taxon>
        <taxon>Ascomycota</taxon>
        <taxon>Pezizomycotina</taxon>
        <taxon>Sordariomycetes</taxon>
        <taxon>Hypocreomycetidae</taxon>
        <taxon>Hypocreales</taxon>
        <taxon>Ophiocordycipitaceae</taxon>
        <taxon>Purpureocillium</taxon>
    </lineage>
</organism>
<gene>
    <name evidence="4" type="ORF">JDV02_004615</name>
</gene>
<reference evidence="4" key="1">
    <citation type="submission" date="2021-11" db="EMBL/GenBank/DDBJ databases">
        <title>Purpureocillium_takamizusanense_genome.</title>
        <authorList>
            <person name="Nguyen N.-H."/>
        </authorList>
    </citation>
    <scope>NUCLEOTIDE SEQUENCE</scope>
    <source>
        <strain evidence="4">PT3</strain>
    </source>
</reference>
<dbReference type="AlphaFoldDB" id="A0A9Q8QFL5"/>
<sequence>MADIQENEAVTELGPDNVLFVKTDVASWEQQRALFTRADEWAGSQGLAFLAANAGLSDPPGSLDGLVGKAKADEVVTPPTVDPIQVNLLGAIYSLQLFAHFVRKRGRAGKAVLTSSGAGIYPMPSHPAYAASKHAIVGYTRSIAPSLKPDSIAVNAILPGFTPSNMTAPLLGVIPDQYVTSLDTMVAAYDVFLDDDSQMTGQVLEVSASKKWHFRDHPTYPDEEIRWLNEESAGFFAKVFGLA</sequence>
<dbReference type="GO" id="GO:0005737">
    <property type="term" value="C:cytoplasm"/>
    <property type="evidence" value="ECO:0007669"/>
    <property type="project" value="TreeGrafter"/>
</dbReference>
<accession>A0A9Q8QFL5</accession>
<dbReference type="PANTHER" id="PTHR44229">
    <property type="entry name" value="15-HYDROXYPROSTAGLANDIN DEHYDROGENASE [NAD(+)]"/>
    <property type="match status" value="1"/>
</dbReference>
<dbReference type="InterPro" id="IPR002347">
    <property type="entry name" value="SDR_fam"/>
</dbReference>
<keyword evidence="3 4" id="KW-0560">Oxidoreductase</keyword>
<dbReference type="RefSeq" id="XP_047841823.1">
    <property type="nucleotide sequence ID" value="XM_047985846.1"/>
</dbReference>
<dbReference type="InterPro" id="IPR036291">
    <property type="entry name" value="NAD(P)-bd_dom_sf"/>
</dbReference>
<comment type="similarity">
    <text evidence="1">Belongs to the short-chain dehydrogenases/reductases (SDR) family.</text>
</comment>
<dbReference type="KEGG" id="ptkz:JDV02_004615"/>